<dbReference type="AlphaFoldDB" id="A0A367QSU6"/>
<dbReference type="Gene3D" id="3.40.50.150">
    <property type="entry name" value="Vaccinia Virus protein VP39"/>
    <property type="match status" value="1"/>
</dbReference>
<dbReference type="CDD" id="cd02440">
    <property type="entry name" value="AdoMet_MTases"/>
    <property type="match status" value="1"/>
</dbReference>
<accession>A0A367QSU6</accession>
<evidence type="ECO:0000313" key="2">
    <source>
        <dbReference type="Proteomes" id="UP000252107"/>
    </source>
</evidence>
<sequence length="225" mass="25762">MDKNEQLILHSWAVNAKPWTHVVREKQIDSRVLVTDSAILEAVIELEPRTFLDIGCGEGWLCRELFARGFDGWGVDAIADFIESSRCTGDVRFLVSSYSDLVSQRFGTINHFSCFICNFSILGERALGEIAEAGQSLLESKGKIIIQTLHPAIACGEFPYQDGWRETSWQGLGNQPFSPAPWYFRTVESWIYEFHLRNYRLLKLQEPCHPTTQKPVSIIFIFERQ</sequence>
<dbReference type="GO" id="GO:0032259">
    <property type="term" value="P:methylation"/>
    <property type="evidence" value="ECO:0007669"/>
    <property type="project" value="UniProtKB-KW"/>
</dbReference>
<keyword evidence="1" id="KW-0489">Methyltransferase</keyword>
<dbReference type="InterPro" id="IPR029063">
    <property type="entry name" value="SAM-dependent_MTases_sf"/>
</dbReference>
<reference evidence="1" key="1">
    <citation type="submission" date="2016-04" db="EMBL/GenBank/DDBJ databases">
        <authorList>
            <person name="Tabuchi Yagui T.R."/>
        </authorList>
    </citation>
    <scope>NUCLEOTIDE SEQUENCE [LARGE SCALE GENOMIC DNA]</scope>
    <source>
        <strain evidence="1">NIES-26</strain>
    </source>
</reference>
<keyword evidence="2" id="KW-1185">Reference proteome</keyword>
<gene>
    <name evidence="1" type="ORF">A6770_25790</name>
</gene>
<name>A0A367QSU6_9NOSO</name>
<proteinExistence type="predicted"/>
<organism evidence="1 2">
    <name type="scientific">Nostoc minutum NIES-26</name>
    <dbReference type="NCBI Taxonomy" id="1844469"/>
    <lineage>
        <taxon>Bacteria</taxon>
        <taxon>Bacillati</taxon>
        <taxon>Cyanobacteriota</taxon>
        <taxon>Cyanophyceae</taxon>
        <taxon>Nostocales</taxon>
        <taxon>Nostocaceae</taxon>
        <taxon>Nostoc</taxon>
    </lineage>
</organism>
<keyword evidence="1" id="KW-0808">Transferase</keyword>
<comment type="caution">
    <text evidence="1">The sequence shown here is derived from an EMBL/GenBank/DDBJ whole genome shotgun (WGS) entry which is preliminary data.</text>
</comment>
<evidence type="ECO:0000313" key="1">
    <source>
        <dbReference type="EMBL" id="RCJ27226.1"/>
    </source>
</evidence>
<protein>
    <submittedName>
        <fullName evidence="1">Methyltransferase</fullName>
    </submittedName>
</protein>
<dbReference type="EMBL" id="LXQD01000305">
    <property type="protein sequence ID" value="RCJ27226.1"/>
    <property type="molecule type" value="Genomic_DNA"/>
</dbReference>
<dbReference type="Proteomes" id="UP000252107">
    <property type="component" value="Unassembled WGS sequence"/>
</dbReference>
<dbReference type="GO" id="GO:0008168">
    <property type="term" value="F:methyltransferase activity"/>
    <property type="evidence" value="ECO:0007669"/>
    <property type="project" value="UniProtKB-KW"/>
</dbReference>
<dbReference type="SUPFAM" id="SSF53335">
    <property type="entry name" value="S-adenosyl-L-methionine-dependent methyltransferases"/>
    <property type="match status" value="1"/>
</dbReference>
<dbReference type="Pfam" id="PF13489">
    <property type="entry name" value="Methyltransf_23"/>
    <property type="match status" value="1"/>
</dbReference>